<dbReference type="Pfam" id="PF12710">
    <property type="entry name" value="HAD"/>
    <property type="match status" value="1"/>
</dbReference>
<evidence type="ECO:0000313" key="11">
    <source>
        <dbReference type="EMBL" id="QNO48079.1"/>
    </source>
</evidence>
<accession>A0A7G9YJ95</accession>
<comment type="pathway">
    <text evidence="2">Amino-acid biosynthesis; L-serine biosynthesis; L-serine from 3-phospho-D-glycerate: step 3/3.</text>
</comment>
<sequence>MDSTLIDAETIDELAGAADVAKKVADITDLAMNGKLDYGQALSERVNLLKGLSLKEAQDAVDKMPLMPGAKELVKYVKDAGYKTAMVSGGFTLSTDRIGKLLDMDYVFSNELIVNDRHLTGEVTGPLTRQNSKGDVFEEIARQNGVKPDECVVIGDGANDICIFEKAGYSIAFNSKEILREYADVVVTQKDLKAVIPVIQALD</sequence>
<dbReference type="AlphaFoldDB" id="A0A7G9YJ95"/>
<dbReference type="PANTHER" id="PTHR43344:SF2">
    <property type="entry name" value="PHOSPHOSERINE PHOSPHATASE"/>
    <property type="match status" value="1"/>
</dbReference>
<protein>
    <recommendedName>
        <fullName evidence="4">phosphoserine phosphatase</fullName>
        <ecNumber evidence="4">3.1.3.3</ecNumber>
    </recommendedName>
    <alternativeName>
        <fullName evidence="10">O-phosphoserine phosphohydrolase</fullName>
    </alternativeName>
</protein>
<comment type="cofactor">
    <cofactor evidence="1">
        <name>Mg(2+)</name>
        <dbReference type="ChEBI" id="CHEBI:18420"/>
    </cofactor>
</comment>
<dbReference type="Gene3D" id="3.40.50.1000">
    <property type="entry name" value="HAD superfamily/HAD-like"/>
    <property type="match status" value="1"/>
</dbReference>
<evidence type="ECO:0000256" key="2">
    <source>
        <dbReference type="ARBA" id="ARBA00005135"/>
    </source>
</evidence>
<dbReference type="InterPro" id="IPR023214">
    <property type="entry name" value="HAD_sf"/>
</dbReference>
<dbReference type="GO" id="GO:0005737">
    <property type="term" value="C:cytoplasm"/>
    <property type="evidence" value="ECO:0007669"/>
    <property type="project" value="TreeGrafter"/>
</dbReference>
<dbReference type="UniPathway" id="UPA00135">
    <property type="reaction ID" value="UER00198"/>
</dbReference>
<evidence type="ECO:0000256" key="3">
    <source>
        <dbReference type="ARBA" id="ARBA00009184"/>
    </source>
</evidence>
<evidence type="ECO:0000256" key="7">
    <source>
        <dbReference type="ARBA" id="ARBA00022801"/>
    </source>
</evidence>
<keyword evidence="9" id="KW-0718">Serine biosynthesis</keyword>
<evidence type="ECO:0000256" key="6">
    <source>
        <dbReference type="ARBA" id="ARBA00022723"/>
    </source>
</evidence>
<keyword evidence="5" id="KW-0028">Amino-acid biosynthesis</keyword>
<dbReference type="EMBL" id="MT631302">
    <property type="protein sequence ID" value="QNO48079.1"/>
    <property type="molecule type" value="Genomic_DNA"/>
</dbReference>
<evidence type="ECO:0000256" key="5">
    <source>
        <dbReference type="ARBA" id="ARBA00022605"/>
    </source>
</evidence>
<evidence type="ECO:0000256" key="4">
    <source>
        <dbReference type="ARBA" id="ARBA00012640"/>
    </source>
</evidence>
<dbReference type="InterPro" id="IPR036412">
    <property type="entry name" value="HAD-like_sf"/>
</dbReference>
<dbReference type="GO" id="GO:0000287">
    <property type="term" value="F:magnesium ion binding"/>
    <property type="evidence" value="ECO:0007669"/>
    <property type="project" value="TreeGrafter"/>
</dbReference>
<name>A0A7G9YJ95_9EURY</name>
<dbReference type="GO" id="GO:0036424">
    <property type="term" value="F:L-phosphoserine phosphatase activity"/>
    <property type="evidence" value="ECO:0007669"/>
    <property type="project" value="InterPro"/>
</dbReference>
<evidence type="ECO:0000256" key="8">
    <source>
        <dbReference type="ARBA" id="ARBA00022842"/>
    </source>
</evidence>
<proteinExistence type="inferred from homology"/>
<organism evidence="11">
    <name type="scientific">Candidatus Methanogaster sp. ANME-2c ERB4</name>
    <dbReference type="NCBI Taxonomy" id="2759911"/>
    <lineage>
        <taxon>Archaea</taxon>
        <taxon>Methanobacteriati</taxon>
        <taxon>Methanobacteriota</taxon>
        <taxon>Stenosarchaea group</taxon>
        <taxon>Methanomicrobia</taxon>
        <taxon>Methanosarcinales</taxon>
        <taxon>ANME-2 cluster</taxon>
        <taxon>Candidatus Methanogasteraceae</taxon>
        <taxon>Candidatus Methanogaster</taxon>
    </lineage>
</organism>
<reference evidence="11" key="1">
    <citation type="submission" date="2020-06" db="EMBL/GenBank/DDBJ databases">
        <title>Unique genomic features of the anaerobic methanotrophic archaea.</title>
        <authorList>
            <person name="Chadwick G.L."/>
            <person name="Skennerton C.T."/>
            <person name="Laso-Perez R."/>
            <person name="Leu A.O."/>
            <person name="Speth D.R."/>
            <person name="Yu H."/>
            <person name="Morgan-Lang C."/>
            <person name="Hatzenpichler R."/>
            <person name="Goudeau D."/>
            <person name="Malmstrom R."/>
            <person name="Brazelton W.J."/>
            <person name="Woyke T."/>
            <person name="Hallam S.J."/>
            <person name="Tyson G.W."/>
            <person name="Wegener G."/>
            <person name="Boetius A."/>
            <person name="Orphan V."/>
        </authorList>
    </citation>
    <scope>NUCLEOTIDE SEQUENCE</scope>
</reference>
<keyword evidence="7 11" id="KW-0378">Hydrolase</keyword>
<dbReference type="PANTHER" id="PTHR43344">
    <property type="entry name" value="PHOSPHOSERINE PHOSPHATASE"/>
    <property type="match status" value="1"/>
</dbReference>
<comment type="similarity">
    <text evidence="3">Belongs to the HAD-like hydrolase superfamily. SerB family.</text>
</comment>
<gene>
    <name evidence="11" type="ORF">NKOHCHHF_00004</name>
</gene>
<dbReference type="GO" id="GO:0006564">
    <property type="term" value="P:L-serine biosynthetic process"/>
    <property type="evidence" value="ECO:0007669"/>
    <property type="project" value="UniProtKB-KW"/>
</dbReference>
<dbReference type="NCBIfam" id="TIGR01488">
    <property type="entry name" value="HAD-SF-IB"/>
    <property type="match status" value="1"/>
</dbReference>
<keyword evidence="6" id="KW-0479">Metal-binding</keyword>
<dbReference type="InterPro" id="IPR050582">
    <property type="entry name" value="HAD-like_SerB"/>
</dbReference>
<evidence type="ECO:0000256" key="1">
    <source>
        <dbReference type="ARBA" id="ARBA00001946"/>
    </source>
</evidence>
<dbReference type="NCBIfam" id="TIGR00338">
    <property type="entry name" value="serB"/>
    <property type="match status" value="1"/>
</dbReference>
<evidence type="ECO:0000256" key="9">
    <source>
        <dbReference type="ARBA" id="ARBA00023299"/>
    </source>
</evidence>
<dbReference type="SUPFAM" id="SSF56784">
    <property type="entry name" value="HAD-like"/>
    <property type="match status" value="1"/>
</dbReference>
<evidence type="ECO:0000256" key="10">
    <source>
        <dbReference type="ARBA" id="ARBA00031693"/>
    </source>
</evidence>
<dbReference type="EC" id="3.1.3.3" evidence="4"/>
<dbReference type="InterPro" id="IPR004469">
    <property type="entry name" value="PSP"/>
</dbReference>
<keyword evidence="8" id="KW-0460">Magnesium</keyword>